<dbReference type="AlphaFoldDB" id="A0AAW1V2Q8"/>
<proteinExistence type="predicted"/>
<dbReference type="EMBL" id="JARQZJ010000124">
    <property type="protein sequence ID" value="KAK9889962.1"/>
    <property type="molecule type" value="Genomic_DNA"/>
</dbReference>
<organism evidence="2 3">
    <name type="scientific">Henosepilachna vigintioctopunctata</name>
    <dbReference type="NCBI Taxonomy" id="420089"/>
    <lineage>
        <taxon>Eukaryota</taxon>
        <taxon>Metazoa</taxon>
        <taxon>Ecdysozoa</taxon>
        <taxon>Arthropoda</taxon>
        <taxon>Hexapoda</taxon>
        <taxon>Insecta</taxon>
        <taxon>Pterygota</taxon>
        <taxon>Neoptera</taxon>
        <taxon>Endopterygota</taxon>
        <taxon>Coleoptera</taxon>
        <taxon>Polyphaga</taxon>
        <taxon>Cucujiformia</taxon>
        <taxon>Coccinelloidea</taxon>
        <taxon>Coccinellidae</taxon>
        <taxon>Epilachninae</taxon>
        <taxon>Epilachnini</taxon>
        <taxon>Henosepilachna</taxon>
    </lineage>
</organism>
<protein>
    <submittedName>
        <fullName evidence="2">Uncharacterized protein</fullName>
    </submittedName>
</protein>
<gene>
    <name evidence="2" type="ORF">WA026_008772</name>
</gene>
<evidence type="ECO:0000313" key="2">
    <source>
        <dbReference type="EMBL" id="KAK9889962.1"/>
    </source>
</evidence>
<evidence type="ECO:0000256" key="1">
    <source>
        <dbReference type="SAM" id="MobiDB-lite"/>
    </source>
</evidence>
<comment type="caution">
    <text evidence="2">The sequence shown here is derived from an EMBL/GenBank/DDBJ whole genome shotgun (WGS) entry which is preliminary data.</text>
</comment>
<keyword evidence="3" id="KW-1185">Reference proteome</keyword>
<reference evidence="2 3" key="1">
    <citation type="submission" date="2023-03" db="EMBL/GenBank/DDBJ databases">
        <title>Genome insight into feeding habits of ladybird beetles.</title>
        <authorList>
            <person name="Li H.-S."/>
            <person name="Huang Y.-H."/>
            <person name="Pang H."/>
        </authorList>
    </citation>
    <scope>NUCLEOTIDE SEQUENCE [LARGE SCALE GENOMIC DNA]</scope>
    <source>
        <strain evidence="2">SYSU_2023b</strain>
        <tissue evidence="2">Whole body</tissue>
    </source>
</reference>
<name>A0AAW1V2Q8_9CUCU</name>
<evidence type="ECO:0000313" key="3">
    <source>
        <dbReference type="Proteomes" id="UP001431783"/>
    </source>
</evidence>
<feature type="region of interest" description="Disordered" evidence="1">
    <location>
        <begin position="29"/>
        <end position="48"/>
    </location>
</feature>
<feature type="non-terminal residue" evidence="2">
    <location>
        <position position="1"/>
    </location>
</feature>
<dbReference type="Proteomes" id="UP001431783">
    <property type="component" value="Unassembled WGS sequence"/>
</dbReference>
<accession>A0AAW1V2Q8</accession>
<sequence>YVTCDERLATRTTVTVTDAEIIGTVNQNIDDDDVNENGVDQTDPASFEPPITNKEARAVINTLRIYVERSRIVCSLFELENSIEKKSANCLNQKKITGFF</sequence>